<evidence type="ECO:0000313" key="2">
    <source>
        <dbReference type="Proteomes" id="UP001303760"/>
    </source>
</evidence>
<reference evidence="1" key="2">
    <citation type="submission" date="2023-05" db="EMBL/GenBank/DDBJ databases">
        <authorList>
            <consortium name="Lawrence Berkeley National Laboratory"/>
            <person name="Steindorff A."/>
            <person name="Hensen N."/>
            <person name="Bonometti L."/>
            <person name="Westerberg I."/>
            <person name="Brannstrom I.O."/>
            <person name="Guillou S."/>
            <person name="Cros-Aarteil S."/>
            <person name="Calhoun S."/>
            <person name="Haridas S."/>
            <person name="Kuo A."/>
            <person name="Mondo S."/>
            <person name="Pangilinan J."/>
            <person name="Riley R."/>
            <person name="Labutti K."/>
            <person name="Andreopoulos B."/>
            <person name="Lipzen A."/>
            <person name="Chen C."/>
            <person name="Yanf M."/>
            <person name="Daum C."/>
            <person name="Ng V."/>
            <person name="Clum A."/>
            <person name="Ohm R."/>
            <person name="Martin F."/>
            <person name="Silar P."/>
            <person name="Natvig D."/>
            <person name="Lalanne C."/>
            <person name="Gautier V."/>
            <person name="Ament-Velasquez S.L."/>
            <person name="Kruys A."/>
            <person name="Hutchinson M.I."/>
            <person name="Powell A.J."/>
            <person name="Barry K."/>
            <person name="Miller A.N."/>
            <person name="Grigoriev I.V."/>
            <person name="Debuchy R."/>
            <person name="Gladieux P."/>
            <person name="Thoren M.H."/>
            <person name="Johannesson H."/>
        </authorList>
    </citation>
    <scope>NUCLEOTIDE SEQUENCE</scope>
    <source>
        <strain evidence="1">CBS 532.94</strain>
    </source>
</reference>
<keyword evidence="2" id="KW-1185">Reference proteome</keyword>
<comment type="caution">
    <text evidence="1">The sequence shown here is derived from an EMBL/GenBank/DDBJ whole genome shotgun (WGS) entry which is preliminary data.</text>
</comment>
<sequence>MVDSPNLDESAFCIPKLRRCPFDPATLSRDQRLQGGADGYVWRYVHVIEEPILTSLPVQFYDTGPPELDAYYAAQRECQNAALLQMMVAAVADANGSRENPGPVLLINAHPKTAADALANVYAFSNQGRSERKQATGVANLKLIKSLPRMRQCHGWMAIDGQVFNELPMSLRPPSQVIGKLHRSFSPDQTYTAIVYEYVEEGENDPAAVEAVTSFLWLAGFSYGNSSLIQNWKGAVLIDLSDIVHPLGFDWKITRYGPKTANMVLRQW</sequence>
<dbReference type="EMBL" id="MU860118">
    <property type="protein sequence ID" value="KAK4237900.1"/>
    <property type="molecule type" value="Genomic_DNA"/>
</dbReference>
<accession>A0AAN7C9R7</accession>
<dbReference type="AlphaFoldDB" id="A0AAN7C9R7"/>
<name>A0AAN7C9R7_9PEZI</name>
<protein>
    <submittedName>
        <fullName evidence="1">Uncharacterized protein</fullName>
    </submittedName>
</protein>
<dbReference type="Proteomes" id="UP001303760">
    <property type="component" value="Unassembled WGS sequence"/>
</dbReference>
<proteinExistence type="predicted"/>
<evidence type="ECO:0000313" key="1">
    <source>
        <dbReference type="EMBL" id="KAK4237900.1"/>
    </source>
</evidence>
<organism evidence="1 2">
    <name type="scientific">Achaetomium macrosporum</name>
    <dbReference type="NCBI Taxonomy" id="79813"/>
    <lineage>
        <taxon>Eukaryota</taxon>
        <taxon>Fungi</taxon>
        <taxon>Dikarya</taxon>
        <taxon>Ascomycota</taxon>
        <taxon>Pezizomycotina</taxon>
        <taxon>Sordariomycetes</taxon>
        <taxon>Sordariomycetidae</taxon>
        <taxon>Sordariales</taxon>
        <taxon>Chaetomiaceae</taxon>
        <taxon>Achaetomium</taxon>
    </lineage>
</organism>
<gene>
    <name evidence="1" type="ORF">C8A03DRAFT_15594</name>
</gene>
<reference evidence="1" key="1">
    <citation type="journal article" date="2023" name="Mol. Phylogenet. Evol.">
        <title>Genome-scale phylogeny and comparative genomics of the fungal order Sordariales.</title>
        <authorList>
            <person name="Hensen N."/>
            <person name="Bonometti L."/>
            <person name="Westerberg I."/>
            <person name="Brannstrom I.O."/>
            <person name="Guillou S."/>
            <person name="Cros-Aarteil S."/>
            <person name="Calhoun S."/>
            <person name="Haridas S."/>
            <person name="Kuo A."/>
            <person name="Mondo S."/>
            <person name="Pangilinan J."/>
            <person name="Riley R."/>
            <person name="LaButti K."/>
            <person name="Andreopoulos B."/>
            <person name="Lipzen A."/>
            <person name="Chen C."/>
            <person name="Yan M."/>
            <person name="Daum C."/>
            <person name="Ng V."/>
            <person name="Clum A."/>
            <person name="Steindorff A."/>
            <person name="Ohm R.A."/>
            <person name="Martin F."/>
            <person name="Silar P."/>
            <person name="Natvig D.O."/>
            <person name="Lalanne C."/>
            <person name="Gautier V."/>
            <person name="Ament-Velasquez S.L."/>
            <person name="Kruys A."/>
            <person name="Hutchinson M.I."/>
            <person name="Powell A.J."/>
            <person name="Barry K."/>
            <person name="Miller A.N."/>
            <person name="Grigoriev I.V."/>
            <person name="Debuchy R."/>
            <person name="Gladieux P."/>
            <person name="Hiltunen Thoren M."/>
            <person name="Johannesson H."/>
        </authorList>
    </citation>
    <scope>NUCLEOTIDE SEQUENCE</scope>
    <source>
        <strain evidence="1">CBS 532.94</strain>
    </source>
</reference>